<proteinExistence type="predicted"/>
<protein>
    <submittedName>
        <fullName evidence="1">Uncharacterized protein</fullName>
    </submittedName>
</protein>
<dbReference type="Proteomes" id="UP000829196">
    <property type="component" value="Unassembled WGS sequence"/>
</dbReference>
<gene>
    <name evidence="1" type="ORF">KFK09_024612</name>
</gene>
<dbReference type="AlphaFoldDB" id="A0A8T3AEJ5"/>
<organism evidence="1 2">
    <name type="scientific">Dendrobium nobile</name>
    <name type="common">Orchid</name>
    <dbReference type="NCBI Taxonomy" id="94219"/>
    <lineage>
        <taxon>Eukaryota</taxon>
        <taxon>Viridiplantae</taxon>
        <taxon>Streptophyta</taxon>
        <taxon>Embryophyta</taxon>
        <taxon>Tracheophyta</taxon>
        <taxon>Spermatophyta</taxon>
        <taxon>Magnoliopsida</taxon>
        <taxon>Liliopsida</taxon>
        <taxon>Asparagales</taxon>
        <taxon>Orchidaceae</taxon>
        <taxon>Epidendroideae</taxon>
        <taxon>Malaxideae</taxon>
        <taxon>Dendrobiinae</taxon>
        <taxon>Dendrobium</taxon>
    </lineage>
</organism>
<reference evidence="1" key="1">
    <citation type="journal article" date="2022" name="Front. Genet.">
        <title>Chromosome-Scale Assembly of the Dendrobium nobile Genome Provides Insights Into the Molecular Mechanism of the Biosynthesis of the Medicinal Active Ingredient of Dendrobium.</title>
        <authorList>
            <person name="Xu Q."/>
            <person name="Niu S.-C."/>
            <person name="Li K.-L."/>
            <person name="Zheng P.-J."/>
            <person name="Zhang X.-J."/>
            <person name="Jia Y."/>
            <person name="Liu Y."/>
            <person name="Niu Y.-X."/>
            <person name="Yu L.-H."/>
            <person name="Chen D.-F."/>
            <person name="Zhang G.-Q."/>
        </authorList>
    </citation>
    <scope>NUCLEOTIDE SEQUENCE</scope>
    <source>
        <tissue evidence="1">Leaf</tissue>
    </source>
</reference>
<name>A0A8T3AEJ5_DENNO</name>
<evidence type="ECO:0000313" key="1">
    <source>
        <dbReference type="EMBL" id="KAI0494474.1"/>
    </source>
</evidence>
<sequence>MDGYIFLWCFKKVHHMSKENENKCYLVSLYLMLQTSGLLCMVNEGSVALSKFTGEMQSFFLLLLEVLELFFCSYIL</sequence>
<accession>A0A8T3AEJ5</accession>
<keyword evidence="2" id="KW-1185">Reference proteome</keyword>
<comment type="caution">
    <text evidence="1">The sequence shown here is derived from an EMBL/GenBank/DDBJ whole genome shotgun (WGS) entry which is preliminary data.</text>
</comment>
<dbReference type="EMBL" id="JAGYWB010000017">
    <property type="protein sequence ID" value="KAI0494474.1"/>
    <property type="molecule type" value="Genomic_DNA"/>
</dbReference>
<evidence type="ECO:0000313" key="2">
    <source>
        <dbReference type="Proteomes" id="UP000829196"/>
    </source>
</evidence>